<dbReference type="CDD" id="cd20746">
    <property type="entry name" value="FIX_Ntox15_NUC_DUF4112_RhsA-like"/>
    <property type="match status" value="1"/>
</dbReference>
<feature type="compositionally biased region" description="Gly residues" evidence="1">
    <location>
        <begin position="60"/>
        <end position="85"/>
    </location>
</feature>
<dbReference type="RefSeq" id="WP_394829598.1">
    <property type="nucleotide sequence ID" value="NZ_CP089984.1"/>
</dbReference>
<evidence type="ECO:0000256" key="2">
    <source>
        <dbReference type="SAM" id="Phobius"/>
    </source>
</evidence>
<dbReference type="EMBL" id="CP089984">
    <property type="protein sequence ID" value="WXB19998.1"/>
    <property type="molecule type" value="Genomic_DNA"/>
</dbReference>
<keyword evidence="2" id="KW-0472">Membrane</keyword>
<evidence type="ECO:0000313" key="3">
    <source>
        <dbReference type="EMBL" id="WXB19998.1"/>
    </source>
</evidence>
<organism evidence="3 4">
    <name type="scientific">Pendulispora albinea</name>
    <dbReference type="NCBI Taxonomy" id="2741071"/>
    <lineage>
        <taxon>Bacteria</taxon>
        <taxon>Pseudomonadati</taxon>
        <taxon>Myxococcota</taxon>
        <taxon>Myxococcia</taxon>
        <taxon>Myxococcales</taxon>
        <taxon>Sorangiineae</taxon>
        <taxon>Pendulisporaceae</taxon>
        <taxon>Pendulispora</taxon>
    </lineage>
</organism>
<feature type="compositionally biased region" description="Low complexity" evidence="1">
    <location>
        <begin position="86"/>
        <end position="104"/>
    </location>
</feature>
<gene>
    <name evidence="3" type="ORF">LZC94_22585</name>
</gene>
<evidence type="ECO:0008006" key="5">
    <source>
        <dbReference type="Google" id="ProtNLM"/>
    </source>
</evidence>
<evidence type="ECO:0000313" key="4">
    <source>
        <dbReference type="Proteomes" id="UP001370348"/>
    </source>
</evidence>
<reference evidence="3 4" key="1">
    <citation type="submission" date="2021-12" db="EMBL/GenBank/DDBJ databases">
        <title>Discovery of the Pendulisporaceae a myxobacterial family with distinct sporulation behavior and unique specialized metabolism.</title>
        <authorList>
            <person name="Garcia R."/>
            <person name="Popoff A."/>
            <person name="Bader C.D."/>
            <person name="Loehr J."/>
            <person name="Walesch S."/>
            <person name="Walt C."/>
            <person name="Boldt J."/>
            <person name="Bunk B."/>
            <person name="Haeckl F.J.F.P.J."/>
            <person name="Gunesch A.P."/>
            <person name="Birkelbach J."/>
            <person name="Nuebel U."/>
            <person name="Pietschmann T."/>
            <person name="Bach T."/>
            <person name="Mueller R."/>
        </authorList>
    </citation>
    <scope>NUCLEOTIDE SEQUENCE [LARGE SCALE GENOMIC DNA]</scope>
    <source>
        <strain evidence="3 4">MSr11954</strain>
    </source>
</reference>
<dbReference type="Proteomes" id="UP001370348">
    <property type="component" value="Chromosome"/>
</dbReference>
<keyword evidence="4" id="KW-1185">Reference proteome</keyword>
<dbReference type="InterPro" id="IPR049802">
    <property type="entry name" value="RhsC-like_FIX"/>
</dbReference>
<protein>
    <recommendedName>
        <fullName evidence="5">Bacterial CdiA-CT RNAse A domain-containing protein</fullName>
    </recommendedName>
</protein>
<feature type="region of interest" description="Disordered" evidence="1">
    <location>
        <begin position="58"/>
        <end position="136"/>
    </location>
</feature>
<sequence>MHPDRTPLPRRSLLLDRRGVSAVEYVLLLCGILLLVAAGYRLLGTHNAQVAARATKTLQGGPGDPASPGGGLPPGGCPGGVGAGNAAGDPGSSLPPGSSDPSSGQPVASNDEGGGDRGGGDGNEGSGGEKNEGGGFWGGVGDFFKGAIQGDFGGDNGWSGIAGQVVTGFIPVVGQIADARDTIAGIKAVVNGEPGGWAQLGGAAVAWIPGVGDGLKAGIKGARHADEVADATAGVIAKNSDEAASQGAKVASKADAQRLIDESEGRQFGNNTGHARAHVPKEGEDAAKLAESRRNANGNPYQNNTVFRTGRHGEQALRDIMNERADDLAKLKPGDPPVQGTHTFQYTVEGMNSANGGPAQRVQIRAATYSIVRLPDGKLHLIHFAPRM</sequence>
<feature type="transmembrane region" description="Helical" evidence="2">
    <location>
        <begin position="21"/>
        <end position="43"/>
    </location>
</feature>
<keyword evidence="2" id="KW-1133">Transmembrane helix</keyword>
<proteinExistence type="predicted"/>
<evidence type="ECO:0000256" key="1">
    <source>
        <dbReference type="SAM" id="MobiDB-lite"/>
    </source>
</evidence>
<name>A0ABZ2MBW5_9BACT</name>
<keyword evidence="2" id="KW-0812">Transmembrane</keyword>
<accession>A0ABZ2MBW5</accession>